<feature type="domain" description="Bacterial sugar transferase" evidence="3">
    <location>
        <begin position="6"/>
        <end position="188"/>
    </location>
</feature>
<dbReference type="GO" id="GO:0016780">
    <property type="term" value="F:phosphotransferase activity, for other substituted phosphate groups"/>
    <property type="evidence" value="ECO:0007669"/>
    <property type="project" value="TreeGrafter"/>
</dbReference>
<dbReference type="STRING" id="1121942.SAMN02745148_02762"/>
<keyword evidence="2" id="KW-0812">Transmembrane</keyword>
<sequence length="215" mass="24974">MRNRSKRLFDVTVSGIALLLLLPLLLFAALWIRFDSKGPVVFKQRRIGKNKQPFQVLKLRTMIDRSPAEIDQVNERVIVNDRDPRITRSGRFLRSTSLDELPQLWNILRGDMSIVGPRPIIPEQLEVIPREFESRFEVLPGLTGLAQVRGRRSLGWLEQLKADTEYVHRYGFFYDICIILKTVVVVIKGSGIYGREAENWRAYRDRVKAQDGQKR</sequence>
<keyword evidence="5" id="KW-1185">Reference proteome</keyword>
<proteinExistence type="inferred from homology"/>
<evidence type="ECO:0000313" key="5">
    <source>
        <dbReference type="Proteomes" id="UP000184346"/>
    </source>
</evidence>
<name>A0A1M5BZW4_9GAMM</name>
<dbReference type="InterPro" id="IPR003362">
    <property type="entry name" value="Bact_transf"/>
</dbReference>
<keyword evidence="4" id="KW-0808">Transferase</keyword>
<evidence type="ECO:0000256" key="2">
    <source>
        <dbReference type="SAM" id="Phobius"/>
    </source>
</evidence>
<dbReference type="EMBL" id="FQUJ01000012">
    <property type="protein sequence ID" value="SHF48043.1"/>
    <property type="molecule type" value="Genomic_DNA"/>
</dbReference>
<evidence type="ECO:0000313" key="4">
    <source>
        <dbReference type="EMBL" id="SHF48043.1"/>
    </source>
</evidence>
<dbReference type="RefSeq" id="WP_072823841.1">
    <property type="nucleotide sequence ID" value="NZ_FQUJ01000012.1"/>
</dbReference>
<protein>
    <submittedName>
        <fullName evidence="4">Sugar transferase involved in LPS biosynthesis (Colanic, teichoic acid)</fullName>
    </submittedName>
</protein>
<keyword evidence="2" id="KW-1133">Transmembrane helix</keyword>
<dbReference type="Pfam" id="PF02397">
    <property type="entry name" value="Bac_transf"/>
    <property type="match status" value="1"/>
</dbReference>
<comment type="similarity">
    <text evidence="1">Belongs to the bacterial sugar transferase family.</text>
</comment>
<evidence type="ECO:0000259" key="3">
    <source>
        <dbReference type="Pfam" id="PF02397"/>
    </source>
</evidence>
<reference evidence="4 5" key="1">
    <citation type="submission" date="2016-11" db="EMBL/GenBank/DDBJ databases">
        <authorList>
            <person name="Jaros S."/>
            <person name="Januszkiewicz K."/>
            <person name="Wedrychowicz H."/>
        </authorList>
    </citation>
    <scope>NUCLEOTIDE SEQUENCE [LARGE SCALE GENOMIC DNA]</scope>
    <source>
        <strain evidence="4 5">DSM 19980</strain>
    </source>
</reference>
<dbReference type="Proteomes" id="UP000184346">
    <property type="component" value="Unassembled WGS sequence"/>
</dbReference>
<dbReference type="OrthoDB" id="9808602at2"/>
<gene>
    <name evidence="4" type="ORF">SAMN02745148_02762</name>
</gene>
<dbReference type="PANTHER" id="PTHR30576:SF0">
    <property type="entry name" value="UNDECAPRENYL-PHOSPHATE N-ACETYLGALACTOSAMINYL 1-PHOSPHATE TRANSFERASE-RELATED"/>
    <property type="match status" value="1"/>
</dbReference>
<keyword evidence="2" id="KW-0472">Membrane</keyword>
<dbReference type="AlphaFoldDB" id="A0A1M5BZW4"/>
<accession>A0A1M5BZW4</accession>
<feature type="transmembrane region" description="Helical" evidence="2">
    <location>
        <begin position="12"/>
        <end position="34"/>
    </location>
</feature>
<evidence type="ECO:0000256" key="1">
    <source>
        <dbReference type="ARBA" id="ARBA00006464"/>
    </source>
</evidence>
<organism evidence="4 5">
    <name type="scientific">Modicisalibacter ilicicola DSM 19980</name>
    <dbReference type="NCBI Taxonomy" id="1121942"/>
    <lineage>
        <taxon>Bacteria</taxon>
        <taxon>Pseudomonadati</taxon>
        <taxon>Pseudomonadota</taxon>
        <taxon>Gammaproteobacteria</taxon>
        <taxon>Oceanospirillales</taxon>
        <taxon>Halomonadaceae</taxon>
        <taxon>Modicisalibacter</taxon>
    </lineage>
</organism>
<dbReference type="PANTHER" id="PTHR30576">
    <property type="entry name" value="COLANIC BIOSYNTHESIS UDP-GLUCOSE LIPID CARRIER TRANSFERASE"/>
    <property type="match status" value="1"/>
</dbReference>